<dbReference type="PRINTS" id="PR00039">
    <property type="entry name" value="HTHLYSR"/>
</dbReference>
<evidence type="ECO:0000256" key="1">
    <source>
        <dbReference type="ARBA" id="ARBA00009437"/>
    </source>
</evidence>
<evidence type="ECO:0000256" key="2">
    <source>
        <dbReference type="ARBA" id="ARBA00023015"/>
    </source>
</evidence>
<dbReference type="PANTHER" id="PTHR30126">
    <property type="entry name" value="HTH-TYPE TRANSCRIPTIONAL REGULATOR"/>
    <property type="match status" value="1"/>
</dbReference>
<evidence type="ECO:0000259" key="5">
    <source>
        <dbReference type="PROSITE" id="PS50931"/>
    </source>
</evidence>
<dbReference type="InterPro" id="IPR036390">
    <property type="entry name" value="WH_DNA-bd_sf"/>
</dbReference>
<dbReference type="InterPro" id="IPR000847">
    <property type="entry name" value="LysR_HTH_N"/>
</dbReference>
<accession>A0A2Y8ZW31</accession>
<comment type="similarity">
    <text evidence="1">Belongs to the LysR transcriptional regulatory family.</text>
</comment>
<dbReference type="PANTHER" id="PTHR30126:SF39">
    <property type="entry name" value="HTH-TYPE TRANSCRIPTIONAL REGULATOR CYSL"/>
    <property type="match status" value="1"/>
</dbReference>
<keyword evidence="7" id="KW-1185">Reference proteome</keyword>
<feature type="domain" description="HTH lysR-type" evidence="5">
    <location>
        <begin position="7"/>
        <end position="64"/>
    </location>
</feature>
<dbReference type="SUPFAM" id="SSF46785">
    <property type="entry name" value="Winged helix' DNA-binding domain"/>
    <property type="match status" value="1"/>
</dbReference>
<evidence type="ECO:0000313" key="7">
    <source>
        <dbReference type="Proteomes" id="UP000250028"/>
    </source>
</evidence>
<dbReference type="AlphaFoldDB" id="A0A2Y8ZW31"/>
<dbReference type="Proteomes" id="UP000250028">
    <property type="component" value="Unassembled WGS sequence"/>
</dbReference>
<organism evidence="6 7">
    <name type="scientific">Branchiibius hedensis</name>
    <dbReference type="NCBI Taxonomy" id="672460"/>
    <lineage>
        <taxon>Bacteria</taxon>
        <taxon>Bacillati</taxon>
        <taxon>Actinomycetota</taxon>
        <taxon>Actinomycetes</taxon>
        <taxon>Micrococcales</taxon>
        <taxon>Dermacoccaceae</taxon>
        <taxon>Branchiibius</taxon>
    </lineage>
</organism>
<dbReference type="InterPro" id="IPR036388">
    <property type="entry name" value="WH-like_DNA-bd_sf"/>
</dbReference>
<dbReference type="Gene3D" id="3.40.190.10">
    <property type="entry name" value="Periplasmic binding protein-like II"/>
    <property type="match status" value="2"/>
</dbReference>
<dbReference type="SUPFAM" id="SSF53850">
    <property type="entry name" value="Periplasmic binding protein-like II"/>
    <property type="match status" value="1"/>
</dbReference>
<keyword evidence="3" id="KW-0238">DNA-binding</keyword>
<reference evidence="7" key="1">
    <citation type="submission" date="2016-10" db="EMBL/GenBank/DDBJ databases">
        <authorList>
            <person name="Varghese N."/>
            <person name="Submissions S."/>
        </authorList>
    </citation>
    <scope>NUCLEOTIDE SEQUENCE [LARGE SCALE GENOMIC DNA]</scope>
    <source>
        <strain evidence="7">DSM 22951</strain>
    </source>
</reference>
<dbReference type="InterPro" id="IPR005119">
    <property type="entry name" value="LysR_subst-bd"/>
</dbReference>
<dbReference type="GO" id="GO:0000976">
    <property type="term" value="F:transcription cis-regulatory region binding"/>
    <property type="evidence" value="ECO:0007669"/>
    <property type="project" value="TreeGrafter"/>
</dbReference>
<dbReference type="FunFam" id="1.10.10.10:FF:000001">
    <property type="entry name" value="LysR family transcriptional regulator"/>
    <property type="match status" value="1"/>
</dbReference>
<dbReference type="GO" id="GO:0003700">
    <property type="term" value="F:DNA-binding transcription factor activity"/>
    <property type="evidence" value="ECO:0007669"/>
    <property type="project" value="InterPro"/>
</dbReference>
<keyword evidence="2" id="KW-0805">Transcription regulation</keyword>
<gene>
    <name evidence="6" type="ORF">SAMN04489750_3117</name>
</gene>
<dbReference type="Pfam" id="PF00126">
    <property type="entry name" value="HTH_1"/>
    <property type="match status" value="1"/>
</dbReference>
<dbReference type="PROSITE" id="PS50931">
    <property type="entry name" value="HTH_LYSR"/>
    <property type="match status" value="1"/>
</dbReference>
<sequence length="300" mass="31558">MDLSRVPELAQLQALVSVAREGSMTTAAQRLGVSQQAVSERIRSAERVLGVPVFERTARGVRLTAPGGVVIDWATDILTAAENLDQGVRTLGAADRRSVTVAASNTVSECLLPGWASRLRTLDPQVRLHVRPGNSDQVIHEVSSGAAQLGFVESPRVPRSVRSRVVAHDRLVAVVPPDHPWTRRSSPLPAGELTATPLVLRESGSGTRAFLQDALGPLAEAAAVLPSTAAVRDAVITLGAPAVLSSLAVSRDVESGRLVAVAIEGVDLRRALRAVWHPSSPPRGSAADLLSIAADRLTLS</sequence>
<proteinExistence type="inferred from homology"/>
<dbReference type="Gene3D" id="1.10.10.10">
    <property type="entry name" value="Winged helix-like DNA-binding domain superfamily/Winged helix DNA-binding domain"/>
    <property type="match status" value="1"/>
</dbReference>
<name>A0A2Y8ZW31_9MICO</name>
<dbReference type="Pfam" id="PF03466">
    <property type="entry name" value="LysR_substrate"/>
    <property type="match status" value="1"/>
</dbReference>
<evidence type="ECO:0000256" key="3">
    <source>
        <dbReference type="ARBA" id="ARBA00023125"/>
    </source>
</evidence>
<keyword evidence="4" id="KW-0804">Transcription</keyword>
<dbReference type="EMBL" id="UESZ01000001">
    <property type="protein sequence ID" value="SSA35746.1"/>
    <property type="molecule type" value="Genomic_DNA"/>
</dbReference>
<protein>
    <submittedName>
        <fullName evidence="6">ModE molybdate transport repressor domain-containing protein</fullName>
    </submittedName>
</protein>
<dbReference type="RefSeq" id="WP_245934241.1">
    <property type="nucleotide sequence ID" value="NZ_QGDN01000001.1"/>
</dbReference>
<evidence type="ECO:0000313" key="6">
    <source>
        <dbReference type="EMBL" id="SSA35746.1"/>
    </source>
</evidence>
<evidence type="ECO:0000256" key="4">
    <source>
        <dbReference type="ARBA" id="ARBA00023163"/>
    </source>
</evidence>